<dbReference type="EMBL" id="JALNTZ010000011">
    <property type="protein sequence ID" value="KAJ3639239.1"/>
    <property type="molecule type" value="Genomic_DNA"/>
</dbReference>
<comment type="caution">
    <text evidence="1">The sequence shown here is derived from an EMBL/GenBank/DDBJ whole genome shotgun (WGS) entry which is preliminary data.</text>
</comment>
<evidence type="ECO:0000313" key="2">
    <source>
        <dbReference type="Proteomes" id="UP001168821"/>
    </source>
</evidence>
<proteinExistence type="predicted"/>
<keyword evidence="2" id="KW-1185">Reference proteome</keyword>
<organism evidence="1 2">
    <name type="scientific">Zophobas morio</name>
    <dbReference type="NCBI Taxonomy" id="2755281"/>
    <lineage>
        <taxon>Eukaryota</taxon>
        <taxon>Metazoa</taxon>
        <taxon>Ecdysozoa</taxon>
        <taxon>Arthropoda</taxon>
        <taxon>Hexapoda</taxon>
        <taxon>Insecta</taxon>
        <taxon>Pterygota</taxon>
        <taxon>Neoptera</taxon>
        <taxon>Endopterygota</taxon>
        <taxon>Coleoptera</taxon>
        <taxon>Polyphaga</taxon>
        <taxon>Cucujiformia</taxon>
        <taxon>Tenebrionidae</taxon>
        <taxon>Zophobas</taxon>
    </lineage>
</organism>
<evidence type="ECO:0000313" key="1">
    <source>
        <dbReference type="EMBL" id="KAJ3639239.1"/>
    </source>
</evidence>
<accession>A0AA38HQC2</accession>
<sequence>MKKIEEYLSEDVYFQQGTNLNTLVVSEDTNKQTEDCVSSTQETLELEENRRIPKRRRLLSTSVSEDTNKQIEDCVSNTQETVELCPQPIPQTLLKRSPLEEAQELKKFKRNEREPVYFGDYKLANLKTSEAKKLWHIARNQISKYRTTIKTLRVKQHRLIKKVKSLDDLVDQLKKSV</sequence>
<gene>
    <name evidence="1" type="ORF">Zmor_003919</name>
</gene>
<dbReference type="Proteomes" id="UP001168821">
    <property type="component" value="Unassembled WGS sequence"/>
</dbReference>
<protein>
    <submittedName>
        <fullName evidence="1">Uncharacterized protein</fullName>
    </submittedName>
</protein>
<dbReference type="AlphaFoldDB" id="A0AA38HQC2"/>
<reference evidence="1" key="1">
    <citation type="journal article" date="2023" name="G3 (Bethesda)">
        <title>Whole genome assemblies of Zophobas morio and Tenebrio molitor.</title>
        <authorList>
            <person name="Kaur S."/>
            <person name="Stinson S.A."/>
            <person name="diCenzo G.C."/>
        </authorList>
    </citation>
    <scope>NUCLEOTIDE SEQUENCE</scope>
    <source>
        <strain evidence="1">QUZm001</strain>
    </source>
</reference>
<name>A0AA38HQC2_9CUCU</name>